<dbReference type="KEGG" id="rgu:A4W93_05790"/>
<dbReference type="PANTHER" id="PTHR30093:SF47">
    <property type="entry name" value="TYPE IV PILUS NON-CORE MINOR PILIN PILE"/>
    <property type="match status" value="1"/>
</dbReference>
<dbReference type="EMBL" id="CP015118">
    <property type="protein sequence ID" value="ARN19461.1"/>
    <property type="molecule type" value="Genomic_DNA"/>
</dbReference>
<dbReference type="PANTHER" id="PTHR30093">
    <property type="entry name" value="GENERAL SECRETION PATHWAY PROTEIN G"/>
    <property type="match status" value="1"/>
</dbReference>
<evidence type="ECO:0000313" key="2">
    <source>
        <dbReference type="Proteomes" id="UP000193427"/>
    </source>
</evidence>
<dbReference type="Pfam" id="PF07963">
    <property type="entry name" value="N_methyl"/>
    <property type="match status" value="1"/>
</dbReference>
<sequence>MNKPHHPPLRSRPTPSGKASGFTLIEVMIVVAIIGILAAIALPAYNEYVARGRRADAKAILVEAHQFMERQYTISRSYATDGNGLTLTVAAVRAAVNSDRLSRFYTLEFENADGPLTFSDTKFSLAMKPADPGPMAHDGCGTFLVDQTSKRTVTGSKTGCWER</sequence>
<gene>
    <name evidence="1" type="ORF">A4W93_05790</name>
</gene>
<protein>
    <submittedName>
        <fullName evidence="1">Uncharacterized protein</fullName>
    </submittedName>
</protein>
<proteinExistence type="predicted"/>
<accession>A0A1W6L561</accession>
<dbReference type="SUPFAM" id="SSF54523">
    <property type="entry name" value="Pili subunits"/>
    <property type="match status" value="1"/>
</dbReference>
<keyword evidence="2" id="KW-1185">Reference proteome</keyword>
<dbReference type="PROSITE" id="PS00409">
    <property type="entry name" value="PROKAR_NTER_METHYL"/>
    <property type="match status" value="1"/>
</dbReference>
<dbReference type="NCBIfam" id="TIGR02532">
    <property type="entry name" value="IV_pilin_GFxxxE"/>
    <property type="match status" value="1"/>
</dbReference>
<organism evidence="1 2">
    <name type="scientific">Piscinibacter gummiphilus</name>
    <dbReference type="NCBI Taxonomy" id="946333"/>
    <lineage>
        <taxon>Bacteria</taxon>
        <taxon>Pseudomonadati</taxon>
        <taxon>Pseudomonadota</taxon>
        <taxon>Betaproteobacteria</taxon>
        <taxon>Burkholderiales</taxon>
        <taxon>Sphaerotilaceae</taxon>
        <taxon>Piscinibacter</taxon>
    </lineage>
</organism>
<evidence type="ECO:0000313" key="1">
    <source>
        <dbReference type="EMBL" id="ARN19461.1"/>
    </source>
</evidence>
<dbReference type="RefSeq" id="WP_348535663.1">
    <property type="nucleotide sequence ID" value="NZ_BSPR01000002.1"/>
</dbReference>
<dbReference type="InterPro" id="IPR031982">
    <property type="entry name" value="PilE-like"/>
</dbReference>
<dbReference type="AlphaFoldDB" id="A0A1W6L561"/>
<dbReference type="STRING" id="946333.A4W93_05790"/>
<name>A0A1W6L561_9BURK</name>
<dbReference type="Gene3D" id="3.30.700.10">
    <property type="entry name" value="Glycoprotein, Type 4 Pilin"/>
    <property type="match status" value="1"/>
</dbReference>
<dbReference type="InterPro" id="IPR045584">
    <property type="entry name" value="Pilin-like"/>
</dbReference>
<reference evidence="1 2" key="1">
    <citation type="submission" date="2016-04" db="EMBL/GenBank/DDBJ databases">
        <title>Complete genome sequence of natural rubber-degrading, novel Gram-negative bacterium, Rhizobacter gummiphilus strain NS21.</title>
        <authorList>
            <person name="Tabata M."/>
            <person name="Kasai D."/>
            <person name="Fukuda M."/>
        </authorList>
    </citation>
    <scope>NUCLEOTIDE SEQUENCE [LARGE SCALE GENOMIC DNA]</scope>
    <source>
        <strain evidence="1 2">NS21</strain>
    </source>
</reference>
<dbReference type="GO" id="GO:0043683">
    <property type="term" value="P:type IV pilus assembly"/>
    <property type="evidence" value="ECO:0007669"/>
    <property type="project" value="InterPro"/>
</dbReference>
<dbReference type="Proteomes" id="UP000193427">
    <property type="component" value="Chromosome"/>
</dbReference>
<dbReference type="InterPro" id="IPR012902">
    <property type="entry name" value="N_methyl_site"/>
</dbReference>
<dbReference type="Pfam" id="PF16732">
    <property type="entry name" value="ComP_DUS"/>
    <property type="match status" value="1"/>
</dbReference>